<organism evidence="3 4">
    <name type="scientific">Spiroplasma culicicola AES-1</name>
    <dbReference type="NCBI Taxonomy" id="1276246"/>
    <lineage>
        <taxon>Bacteria</taxon>
        <taxon>Bacillati</taxon>
        <taxon>Mycoplasmatota</taxon>
        <taxon>Mollicutes</taxon>
        <taxon>Entomoplasmatales</taxon>
        <taxon>Spiroplasmataceae</taxon>
        <taxon>Spiroplasma</taxon>
    </lineage>
</organism>
<feature type="transmembrane region" description="Helical" evidence="1">
    <location>
        <begin position="303"/>
        <end position="321"/>
    </location>
</feature>
<feature type="transmembrane region" description="Helical" evidence="1">
    <location>
        <begin position="35"/>
        <end position="54"/>
    </location>
</feature>
<keyword evidence="1" id="KW-0812">Transmembrane</keyword>
<dbReference type="PATRIC" id="fig|1276246.3.peg.586"/>
<reference evidence="3 4" key="1">
    <citation type="journal article" date="2014" name="Genome Biol. Evol.">
        <title>Molecular evolution of the substrate utilization strategies and putative virulence factors in mosquito-associated Spiroplasma species.</title>
        <authorList>
            <person name="Chang T.H."/>
            <person name="Lo W.S."/>
            <person name="Ku C."/>
            <person name="Chen L.L."/>
            <person name="Kuo C.H."/>
        </authorList>
    </citation>
    <scope>NUCLEOTIDE SEQUENCE [LARGE SCALE GENOMIC DNA]</scope>
    <source>
        <strain evidence="3">AES-1</strain>
    </source>
</reference>
<keyword evidence="1" id="KW-0472">Membrane</keyword>
<dbReference type="Gene3D" id="3.60.15.10">
    <property type="entry name" value="Ribonuclease Z/Hydroxyacylglutathione hydrolase-like"/>
    <property type="match status" value="2"/>
</dbReference>
<proteinExistence type="predicted"/>
<dbReference type="KEGG" id="scq:SCULI_v1c05870"/>
<dbReference type="eggNOG" id="COG2333">
    <property type="taxonomic scope" value="Bacteria"/>
</dbReference>
<dbReference type="Proteomes" id="UP000019267">
    <property type="component" value="Chromosome"/>
</dbReference>
<evidence type="ECO:0000259" key="2">
    <source>
        <dbReference type="Pfam" id="PF00753"/>
    </source>
</evidence>
<dbReference type="InterPro" id="IPR052159">
    <property type="entry name" value="Competence_DNA_uptake"/>
</dbReference>
<dbReference type="InterPro" id="IPR036866">
    <property type="entry name" value="RibonucZ/Hydroxyglut_hydro"/>
</dbReference>
<accession>W6A712</accession>
<dbReference type="InterPro" id="IPR001279">
    <property type="entry name" value="Metallo-B-lactamas"/>
</dbReference>
<evidence type="ECO:0000313" key="3">
    <source>
        <dbReference type="EMBL" id="AHI52928.1"/>
    </source>
</evidence>
<feature type="transmembrane region" description="Helical" evidence="1">
    <location>
        <begin position="341"/>
        <end position="364"/>
    </location>
</feature>
<protein>
    <submittedName>
        <fullName evidence="3">DNA uptake protein</fullName>
    </submittedName>
</protein>
<evidence type="ECO:0000256" key="1">
    <source>
        <dbReference type="SAM" id="Phobius"/>
    </source>
</evidence>
<name>W6A712_9MOLU</name>
<feature type="transmembrane region" description="Helical" evidence="1">
    <location>
        <begin position="184"/>
        <end position="204"/>
    </location>
</feature>
<dbReference type="EMBL" id="CP006681">
    <property type="protein sequence ID" value="AHI52928.1"/>
    <property type="molecule type" value="Genomic_DNA"/>
</dbReference>
<keyword evidence="4" id="KW-1185">Reference proteome</keyword>
<feature type="transmembrane region" description="Helical" evidence="1">
    <location>
        <begin position="413"/>
        <end position="432"/>
    </location>
</feature>
<dbReference type="HOGENOM" id="CLU_463682_0_0_14"/>
<dbReference type="SUPFAM" id="SSF56281">
    <property type="entry name" value="Metallo-hydrolase/oxidoreductase"/>
    <property type="match status" value="1"/>
</dbReference>
<dbReference type="PANTHER" id="PTHR30619:SF7">
    <property type="entry name" value="BETA-LACTAMASE DOMAIN PROTEIN"/>
    <property type="match status" value="1"/>
</dbReference>
<sequence length="667" mass="79569">MFLGCLTLKIDSVVITYTIYLLTILLYLTDIKKSYKFLIIYLIFIIYIIIAYKLEKNLLENFNIFYVYDVKQNYSLLSKGTQRYLIWIGGSEISIGEYIKLEGGFEKLSNNGNFWDFNFNDYLNDKNVKFVINDLVWQKYDFKGLRYFFYNLSIRQNKLVDLLLFQIKTDNPVYLLMNQLGNGYLINISGFYLFPLSWFIQKYVFKHNKTYIKWKIILIILLFFYCYLLRFPVVMLKVNFYLLIRWFEQNYHLKLKKYSRLSIIWICILIINPLYIFSPGFIYSLIAVISLKQFQNNRTLIKILKNFLLLNLVFIPLQMYFDYRIYWLLEIFKIFIFPILFLSYLLIMITIILPFLISFLDILYNCLKYLLLFLNQINISTRTGYIGIVFIILYYSMLNIFIRIIFINYIKEIFFILIMLCSLFTSIAFHKISNFNPSIVMLNGGNGNSFVLNYKNQYFILDAGVGTGHNKNTLKNYLNYYGVNQINTIFISHNHVDHSNMLDDVINTFEVKQVIENRDLITHLQIAELSFDIFYELNNKDENDNSQVIIITYLEDKFLFMGDSSKAREARLLNNRQFRKLIGEGIDFLQVGHHGSKTSSGAKFIEFLNPKTCFISAENRKNRRFPNFQTLETLKKYQCNTYISDSKYNFKYNINSKRVINIKKEFF</sequence>
<feature type="transmembrane region" description="Helical" evidence="1">
    <location>
        <begin position="263"/>
        <end position="291"/>
    </location>
</feature>
<evidence type="ECO:0000313" key="4">
    <source>
        <dbReference type="Proteomes" id="UP000019267"/>
    </source>
</evidence>
<feature type="transmembrane region" description="Helical" evidence="1">
    <location>
        <begin position="385"/>
        <end position="407"/>
    </location>
</feature>
<dbReference type="AlphaFoldDB" id="W6A712"/>
<keyword evidence="1" id="KW-1133">Transmembrane helix</keyword>
<gene>
    <name evidence="3" type="ORF">SCULI_v1c05870</name>
</gene>
<dbReference type="STRING" id="1276246.SCULI_v1c05870"/>
<feature type="domain" description="Metallo-beta-lactamase" evidence="2">
    <location>
        <begin position="443"/>
        <end position="521"/>
    </location>
</feature>
<feature type="transmembrane region" description="Helical" evidence="1">
    <location>
        <begin position="216"/>
        <end position="243"/>
    </location>
</feature>
<dbReference type="PANTHER" id="PTHR30619">
    <property type="entry name" value="DNA INTERNALIZATION/COMPETENCE PROTEIN COMEC/REC2"/>
    <property type="match status" value="1"/>
</dbReference>
<dbReference type="Pfam" id="PF00753">
    <property type="entry name" value="Lactamase_B"/>
    <property type="match status" value="1"/>
</dbReference>
<feature type="transmembrane region" description="Helical" evidence="1">
    <location>
        <begin position="6"/>
        <end position="28"/>
    </location>
</feature>